<gene>
    <name evidence="2" type="ORF">F511_01669</name>
</gene>
<name>A0A2Z7A7B9_9LAMI</name>
<accession>A0A2Z7A7B9</accession>
<evidence type="ECO:0000313" key="2">
    <source>
        <dbReference type="EMBL" id="KZV16713.1"/>
    </source>
</evidence>
<proteinExistence type="predicted"/>
<evidence type="ECO:0000313" key="3">
    <source>
        <dbReference type="Proteomes" id="UP000250235"/>
    </source>
</evidence>
<feature type="compositionally biased region" description="Basic and acidic residues" evidence="1">
    <location>
        <begin position="39"/>
        <end position="49"/>
    </location>
</feature>
<sequence>MLYLTCAACLDWSRSKDIQTGTVRGRLSWTGRRYHAGKKQHEDKAHIEEQNDEVQNGSSADQNISTSWLVISWEWSKAGALKQLEEQERTEQAQQQTKRGADAEVPPEDQLEDENKEAACLALALYRDGFNFQLKPAWLLRTQFQFMAESSVLSFDRVTPSKNLLLIE</sequence>
<dbReference type="Proteomes" id="UP000250235">
    <property type="component" value="Unassembled WGS sequence"/>
</dbReference>
<dbReference type="AlphaFoldDB" id="A0A2Z7A7B9"/>
<feature type="region of interest" description="Disordered" evidence="1">
    <location>
        <begin position="85"/>
        <end position="113"/>
    </location>
</feature>
<keyword evidence="3" id="KW-1185">Reference proteome</keyword>
<evidence type="ECO:0000256" key="1">
    <source>
        <dbReference type="SAM" id="MobiDB-lite"/>
    </source>
</evidence>
<feature type="region of interest" description="Disordered" evidence="1">
    <location>
        <begin position="34"/>
        <end position="60"/>
    </location>
</feature>
<organism evidence="2 3">
    <name type="scientific">Dorcoceras hygrometricum</name>
    <dbReference type="NCBI Taxonomy" id="472368"/>
    <lineage>
        <taxon>Eukaryota</taxon>
        <taxon>Viridiplantae</taxon>
        <taxon>Streptophyta</taxon>
        <taxon>Embryophyta</taxon>
        <taxon>Tracheophyta</taxon>
        <taxon>Spermatophyta</taxon>
        <taxon>Magnoliopsida</taxon>
        <taxon>eudicotyledons</taxon>
        <taxon>Gunneridae</taxon>
        <taxon>Pentapetalae</taxon>
        <taxon>asterids</taxon>
        <taxon>lamiids</taxon>
        <taxon>Lamiales</taxon>
        <taxon>Gesneriaceae</taxon>
        <taxon>Didymocarpoideae</taxon>
        <taxon>Trichosporeae</taxon>
        <taxon>Loxocarpinae</taxon>
        <taxon>Dorcoceras</taxon>
    </lineage>
</organism>
<dbReference type="EMBL" id="KV018647">
    <property type="protein sequence ID" value="KZV16713.1"/>
    <property type="molecule type" value="Genomic_DNA"/>
</dbReference>
<protein>
    <submittedName>
        <fullName evidence="2">Uncharacterized protein</fullName>
    </submittedName>
</protein>
<reference evidence="2 3" key="1">
    <citation type="journal article" date="2015" name="Proc. Natl. Acad. Sci. U.S.A.">
        <title>The resurrection genome of Boea hygrometrica: A blueprint for survival of dehydration.</title>
        <authorList>
            <person name="Xiao L."/>
            <person name="Yang G."/>
            <person name="Zhang L."/>
            <person name="Yang X."/>
            <person name="Zhao S."/>
            <person name="Ji Z."/>
            <person name="Zhou Q."/>
            <person name="Hu M."/>
            <person name="Wang Y."/>
            <person name="Chen M."/>
            <person name="Xu Y."/>
            <person name="Jin H."/>
            <person name="Xiao X."/>
            <person name="Hu G."/>
            <person name="Bao F."/>
            <person name="Hu Y."/>
            <person name="Wan P."/>
            <person name="Li L."/>
            <person name="Deng X."/>
            <person name="Kuang T."/>
            <person name="Xiang C."/>
            <person name="Zhu J.K."/>
            <person name="Oliver M.J."/>
            <person name="He Y."/>
        </authorList>
    </citation>
    <scope>NUCLEOTIDE SEQUENCE [LARGE SCALE GENOMIC DNA]</scope>
    <source>
        <strain evidence="3">cv. XS01</strain>
    </source>
</reference>